<dbReference type="Proteomes" id="UP000237846">
    <property type="component" value="Unassembled WGS sequence"/>
</dbReference>
<dbReference type="AlphaFoldDB" id="A0A2T0QAU2"/>
<dbReference type="RefSeq" id="WP_106243205.1">
    <property type="nucleotide sequence ID" value="NZ_PVZC01000002.1"/>
</dbReference>
<comment type="caution">
    <text evidence="2">The sequence shown here is derived from an EMBL/GenBank/DDBJ whole genome shotgun (WGS) entry which is preliminary data.</text>
</comment>
<evidence type="ECO:0000313" key="3">
    <source>
        <dbReference type="Proteomes" id="UP000237846"/>
    </source>
</evidence>
<dbReference type="EMBL" id="PVZC01000002">
    <property type="protein sequence ID" value="PRY00935.1"/>
    <property type="molecule type" value="Genomic_DNA"/>
</dbReference>
<evidence type="ECO:0000256" key="1">
    <source>
        <dbReference type="SAM" id="MobiDB-lite"/>
    </source>
</evidence>
<organism evidence="2 3">
    <name type="scientific">Allonocardiopsis opalescens</name>
    <dbReference type="NCBI Taxonomy" id="1144618"/>
    <lineage>
        <taxon>Bacteria</taxon>
        <taxon>Bacillati</taxon>
        <taxon>Actinomycetota</taxon>
        <taxon>Actinomycetes</taxon>
        <taxon>Streptosporangiales</taxon>
        <taxon>Allonocardiopsis</taxon>
    </lineage>
</organism>
<protein>
    <submittedName>
        <fullName evidence="2">Uncharacterized protein</fullName>
    </submittedName>
</protein>
<keyword evidence="3" id="KW-1185">Reference proteome</keyword>
<accession>A0A2T0QAU2</accession>
<evidence type="ECO:0000313" key="2">
    <source>
        <dbReference type="EMBL" id="PRY00935.1"/>
    </source>
</evidence>
<sequence>MLKLMRSPRLLMVIVGIVCLGLVVPAISGLIGFAPSAQPPDAAASAPPPQPAPPAAEMGEPPQDIRYDDYGEQCSDICIRVIGLSAEDATVDEQLDRVRERLHDEGYDVTVQNEETGEFLATREAVVVAGGPTDLENPEEAATLLMTWGAPA</sequence>
<proteinExistence type="predicted"/>
<feature type="region of interest" description="Disordered" evidence="1">
    <location>
        <begin position="38"/>
        <end position="69"/>
    </location>
</feature>
<gene>
    <name evidence="2" type="ORF">CLV72_102568</name>
</gene>
<name>A0A2T0QAU2_9ACTN</name>
<reference evidence="2 3" key="1">
    <citation type="submission" date="2018-03" db="EMBL/GenBank/DDBJ databases">
        <title>Genomic Encyclopedia of Archaeal and Bacterial Type Strains, Phase II (KMG-II): from individual species to whole genera.</title>
        <authorList>
            <person name="Goeker M."/>
        </authorList>
    </citation>
    <scope>NUCLEOTIDE SEQUENCE [LARGE SCALE GENOMIC DNA]</scope>
    <source>
        <strain evidence="2 3">DSM 45601</strain>
    </source>
</reference>